<protein>
    <submittedName>
        <fullName evidence="1">Uncharacterized protein</fullName>
    </submittedName>
</protein>
<evidence type="ECO:0000313" key="1">
    <source>
        <dbReference type="EMBL" id="TDT45991.1"/>
    </source>
</evidence>
<dbReference type="RefSeq" id="WP_133629439.1">
    <property type="nucleotide sequence ID" value="NZ_SOAZ01000042.1"/>
</dbReference>
<sequence>MSEVDILYQIANLKEIDYKNTLIITSLVELLIEKGLISKKELIKKAESLDNYAISQNNGIM</sequence>
<reference evidence="1 2" key="1">
    <citation type="submission" date="2019-03" db="EMBL/GenBank/DDBJ databases">
        <title>Genomic Encyclopedia of Type Strains, Phase IV (KMG-IV): sequencing the most valuable type-strain genomes for metagenomic binning, comparative biology and taxonomic classification.</title>
        <authorList>
            <person name="Goeker M."/>
        </authorList>
    </citation>
    <scope>NUCLEOTIDE SEQUENCE [LARGE SCALE GENOMIC DNA]</scope>
    <source>
        <strain evidence="1 2">DSM 24455</strain>
    </source>
</reference>
<comment type="caution">
    <text evidence="1">The sequence shown here is derived from an EMBL/GenBank/DDBJ whole genome shotgun (WGS) entry which is preliminary data.</text>
</comment>
<dbReference type="EMBL" id="SOAZ01000042">
    <property type="protein sequence ID" value="TDT45991.1"/>
    <property type="molecule type" value="Genomic_DNA"/>
</dbReference>
<keyword evidence="2" id="KW-1185">Reference proteome</keyword>
<gene>
    <name evidence="1" type="ORF">EDD71_14211</name>
</gene>
<name>A0A4R7K564_9CLOT</name>
<proteinExistence type="predicted"/>
<dbReference type="OrthoDB" id="2991654at2"/>
<evidence type="ECO:0000313" key="2">
    <source>
        <dbReference type="Proteomes" id="UP000295325"/>
    </source>
</evidence>
<dbReference type="AlphaFoldDB" id="A0A4R7K564"/>
<organism evidence="1 2">
    <name type="scientific">Fonticella tunisiensis</name>
    <dbReference type="NCBI Taxonomy" id="1096341"/>
    <lineage>
        <taxon>Bacteria</taxon>
        <taxon>Bacillati</taxon>
        <taxon>Bacillota</taxon>
        <taxon>Clostridia</taxon>
        <taxon>Eubacteriales</taxon>
        <taxon>Clostridiaceae</taxon>
        <taxon>Fonticella</taxon>
    </lineage>
</organism>
<dbReference type="Proteomes" id="UP000295325">
    <property type="component" value="Unassembled WGS sequence"/>
</dbReference>
<accession>A0A4R7K564</accession>